<dbReference type="GO" id="GO:0008270">
    <property type="term" value="F:zinc ion binding"/>
    <property type="evidence" value="ECO:0007669"/>
    <property type="project" value="UniProtKB-KW"/>
</dbReference>
<comment type="similarity">
    <text evidence="2">Belongs to the ZFPL1 family.</text>
</comment>
<feature type="compositionally biased region" description="Polar residues" evidence="10">
    <location>
        <begin position="138"/>
        <end position="164"/>
    </location>
</feature>
<evidence type="ECO:0000256" key="2">
    <source>
        <dbReference type="ARBA" id="ARBA00005561"/>
    </source>
</evidence>
<dbReference type="InterPro" id="IPR039043">
    <property type="entry name" value="ZFPL1"/>
</dbReference>
<evidence type="ECO:0000256" key="5">
    <source>
        <dbReference type="ARBA" id="ARBA00022771"/>
    </source>
</evidence>
<dbReference type="OrthoDB" id="1916590at2759"/>
<dbReference type="EnsemblMetazoa" id="CLYHEMT022447.1">
    <property type="protein sequence ID" value="CLYHEMP022447.1"/>
    <property type="gene ID" value="CLYHEMG022447"/>
</dbReference>
<name>A0A7M6DQM4_9CNID</name>
<dbReference type="PANTHER" id="PTHR12981:SF0">
    <property type="entry name" value="ZINC FINGER PROTEIN-LIKE 1"/>
    <property type="match status" value="1"/>
</dbReference>
<dbReference type="InterPro" id="IPR001841">
    <property type="entry name" value="Znf_RING"/>
</dbReference>
<feature type="compositionally biased region" description="Polar residues" evidence="10">
    <location>
        <begin position="228"/>
        <end position="237"/>
    </location>
</feature>
<evidence type="ECO:0000256" key="10">
    <source>
        <dbReference type="SAM" id="MobiDB-lite"/>
    </source>
</evidence>
<keyword evidence="8 11" id="KW-0472">Membrane</keyword>
<evidence type="ECO:0000256" key="3">
    <source>
        <dbReference type="ARBA" id="ARBA00022692"/>
    </source>
</evidence>
<evidence type="ECO:0000256" key="9">
    <source>
        <dbReference type="PROSITE-ProRule" id="PRU00175"/>
    </source>
</evidence>
<evidence type="ECO:0000256" key="4">
    <source>
        <dbReference type="ARBA" id="ARBA00022723"/>
    </source>
</evidence>
<dbReference type="PANTHER" id="PTHR12981">
    <property type="entry name" value="ZINC FINGER PROTEIN-LIKE 1"/>
    <property type="match status" value="1"/>
</dbReference>
<dbReference type="Pfam" id="PF25993">
    <property type="entry name" value="zf-B_box_ZFPL1"/>
    <property type="match status" value="1"/>
</dbReference>
<dbReference type="GO" id="GO:0005794">
    <property type="term" value="C:Golgi apparatus"/>
    <property type="evidence" value="ECO:0007669"/>
    <property type="project" value="TreeGrafter"/>
</dbReference>
<sequence>MGVCKCKQRNVTNQFCYGCRVNVCESCMIKDHQRCIIKSYVHWLQDSDFSATCSLCLESIDKGEVIRLTCYDLFHWDCFNAWALKLPESTPKTGYTCPDCKAQIFPPKALVSPIADVLRQKFSTVGWGRKGLGLPLQTHEQTSPRPTTPVLSDTHQQVSSTPKSSYKPLASVTPFVPLSNKQQQKIEQHNAYQTQQNLSNTQQHQQTHDTKPSQQSSMFSRDKYPTEGTLSRKQAPTTRYEESKINLSFDHDENKYKRKGFMHWLSNMMRLWKKPGEIKKEANMTYKRVFIALVLFTLIFMTVIYFMSALGGRVAENDPLLDPDLNRFVKVGNNHIGGVGGQDLTM</sequence>
<feature type="compositionally biased region" description="Low complexity" evidence="10">
    <location>
        <begin position="196"/>
        <end position="205"/>
    </location>
</feature>
<dbReference type="GeneID" id="136806209"/>
<evidence type="ECO:0000256" key="1">
    <source>
        <dbReference type="ARBA" id="ARBA00004167"/>
    </source>
</evidence>
<protein>
    <recommendedName>
        <fullName evidence="12">RING-type domain-containing protein</fullName>
    </recommendedName>
</protein>
<feature type="region of interest" description="Disordered" evidence="10">
    <location>
        <begin position="196"/>
        <end position="240"/>
    </location>
</feature>
<reference evidence="13" key="1">
    <citation type="submission" date="2021-01" db="UniProtKB">
        <authorList>
            <consortium name="EnsemblMetazoa"/>
        </authorList>
    </citation>
    <scope>IDENTIFICATION</scope>
</reference>
<dbReference type="SUPFAM" id="SSF57850">
    <property type="entry name" value="RING/U-box"/>
    <property type="match status" value="1"/>
</dbReference>
<evidence type="ECO:0000259" key="12">
    <source>
        <dbReference type="PROSITE" id="PS50089"/>
    </source>
</evidence>
<organism evidence="13 14">
    <name type="scientific">Clytia hemisphaerica</name>
    <dbReference type="NCBI Taxonomy" id="252671"/>
    <lineage>
        <taxon>Eukaryota</taxon>
        <taxon>Metazoa</taxon>
        <taxon>Cnidaria</taxon>
        <taxon>Hydrozoa</taxon>
        <taxon>Hydroidolina</taxon>
        <taxon>Leptothecata</taxon>
        <taxon>Obeliida</taxon>
        <taxon>Clytiidae</taxon>
        <taxon>Clytia</taxon>
    </lineage>
</organism>
<comment type="subcellular location">
    <subcellularLocation>
        <location evidence="1">Membrane</location>
        <topology evidence="1">Single-pass membrane protein</topology>
    </subcellularLocation>
</comment>
<keyword evidence="5 9" id="KW-0863">Zinc-finger</keyword>
<feature type="region of interest" description="Disordered" evidence="10">
    <location>
        <begin position="133"/>
        <end position="171"/>
    </location>
</feature>
<accession>A0A7M6DQM4</accession>
<feature type="domain" description="RING-type" evidence="12">
    <location>
        <begin position="53"/>
        <end position="101"/>
    </location>
</feature>
<dbReference type="CDD" id="cd16487">
    <property type="entry name" value="mRING-H2-C3DHC3_ZFPL1"/>
    <property type="match status" value="1"/>
</dbReference>
<keyword evidence="4" id="KW-0479">Metal-binding</keyword>
<evidence type="ECO:0000313" key="13">
    <source>
        <dbReference type="EnsemblMetazoa" id="CLYHEMP022447.1"/>
    </source>
</evidence>
<evidence type="ECO:0000256" key="6">
    <source>
        <dbReference type="ARBA" id="ARBA00022833"/>
    </source>
</evidence>
<keyword evidence="7 11" id="KW-1133">Transmembrane helix</keyword>
<dbReference type="InterPro" id="IPR058731">
    <property type="entry name" value="Znf-B_box_ZFPL1-like"/>
</dbReference>
<dbReference type="InterPro" id="IPR058730">
    <property type="entry name" value="U-box_ZFPL1-like"/>
</dbReference>
<evidence type="ECO:0000256" key="11">
    <source>
        <dbReference type="SAM" id="Phobius"/>
    </source>
</evidence>
<dbReference type="Proteomes" id="UP000594262">
    <property type="component" value="Unplaced"/>
</dbReference>
<dbReference type="PROSITE" id="PS50089">
    <property type="entry name" value="ZF_RING_2"/>
    <property type="match status" value="1"/>
</dbReference>
<dbReference type="GO" id="GO:0016020">
    <property type="term" value="C:membrane"/>
    <property type="evidence" value="ECO:0007669"/>
    <property type="project" value="UniProtKB-SubCell"/>
</dbReference>
<dbReference type="Gene3D" id="3.30.40.10">
    <property type="entry name" value="Zinc/RING finger domain, C3HC4 (zinc finger)"/>
    <property type="match status" value="1"/>
</dbReference>
<evidence type="ECO:0000313" key="14">
    <source>
        <dbReference type="Proteomes" id="UP000594262"/>
    </source>
</evidence>
<feature type="transmembrane region" description="Helical" evidence="11">
    <location>
        <begin position="289"/>
        <end position="310"/>
    </location>
</feature>
<dbReference type="AlphaFoldDB" id="A0A7M6DQM4"/>
<evidence type="ECO:0000256" key="8">
    <source>
        <dbReference type="ARBA" id="ARBA00023136"/>
    </source>
</evidence>
<proteinExistence type="inferred from homology"/>
<dbReference type="InterPro" id="IPR013083">
    <property type="entry name" value="Znf_RING/FYVE/PHD"/>
</dbReference>
<keyword evidence="6" id="KW-0862">Zinc</keyword>
<keyword evidence="14" id="KW-1185">Reference proteome</keyword>
<keyword evidence="3 11" id="KW-0812">Transmembrane</keyword>
<dbReference type="RefSeq" id="XP_066918871.1">
    <property type="nucleotide sequence ID" value="XM_067062770.1"/>
</dbReference>
<dbReference type="Pfam" id="PF25998">
    <property type="entry name" value="U-box_ZFPL1"/>
    <property type="match status" value="1"/>
</dbReference>
<evidence type="ECO:0000256" key="7">
    <source>
        <dbReference type="ARBA" id="ARBA00022989"/>
    </source>
</evidence>